<dbReference type="Proteomes" id="UP000030960">
    <property type="component" value="Unassembled WGS sequence"/>
</dbReference>
<evidence type="ECO:0000313" key="4">
    <source>
        <dbReference type="EMBL" id="KHQ51859.1"/>
    </source>
</evidence>
<dbReference type="SUPFAM" id="SSF52218">
    <property type="entry name" value="Flavoproteins"/>
    <property type="match status" value="1"/>
</dbReference>
<dbReference type="InterPro" id="IPR052200">
    <property type="entry name" value="Protoporphyrinogen_IX_DH"/>
</dbReference>
<dbReference type="EMBL" id="JSUQ01000014">
    <property type="protein sequence ID" value="KHQ51859.1"/>
    <property type="molecule type" value="Genomic_DNA"/>
</dbReference>
<accession>A0A225PVT3</accession>
<name>A0A0B3SMW2_9RHOB</name>
<dbReference type="GeneID" id="66501703"/>
<comment type="caution">
    <text evidence="4">The sequence shown here is derived from an EMBL/GenBank/DDBJ whole genome shotgun (WGS) entry which is preliminary data.</text>
</comment>
<dbReference type="PATRIC" id="fig|1515334.3.peg.3512"/>
<accession>A0A0B3SMW2</accession>
<dbReference type="Pfam" id="PF12724">
    <property type="entry name" value="Flavodoxin_5"/>
    <property type="match status" value="1"/>
</dbReference>
<dbReference type="PROSITE" id="PS50902">
    <property type="entry name" value="FLAVODOXIN_LIKE"/>
    <property type="match status" value="1"/>
</dbReference>
<protein>
    <submittedName>
        <fullName evidence="4">Protoporphyrinogen oxidase</fullName>
    </submittedName>
</protein>
<dbReference type="PANTHER" id="PTHR38030:SF2">
    <property type="entry name" value="PROTOPORPHYRINOGEN IX DEHYDROGENASE [QUINONE]"/>
    <property type="match status" value="1"/>
</dbReference>
<feature type="domain" description="Flavodoxin-like" evidence="3">
    <location>
        <begin position="3"/>
        <end position="167"/>
    </location>
</feature>
<dbReference type="InterPro" id="IPR008254">
    <property type="entry name" value="Flavodoxin/NO_synth"/>
</dbReference>
<dbReference type="PANTHER" id="PTHR38030">
    <property type="entry name" value="PROTOPORPHYRINOGEN IX DEHYDROGENASE [MENAQUINONE]"/>
    <property type="match status" value="1"/>
</dbReference>
<evidence type="ECO:0000256" key="2">
    <source>
        <dbReference type="ARBA" id="ARBA00022643"/>
    </source>
</evidence>
<organism evidence="4 5">
    <name type="scientific">Mameliella alba</name>
    <dbReference type="NCBI Taxonomy" id="561184"/>
    <lineage>
        <taxon>Bacteria</taxon>
        <taxon>Pseudomonadati</taxon>
        <taxon>Pseudomonadota</taxon>
        <taxon>Alphaproteobacteria</taxon>
        <taxon>Rhodobacterales</taxon>
        <taxon>Roseobacteraceae</taxon>
        <taxon>Mameliella</taxon>
    </lineage>
</organism>
<keyword evidence="2" id="KW-0288">FMN</keyword>
<dbReference type="Gene3D" id="3.40.50.360">
    <property type="match status" value="1"/>
</dbReference>
<reference evidence="4 5" key="1">
    <citation type="submission" date="2014-10" db="EMBL/GenBank/DDBJ databases">
        <title>Genome sequence of Ponticoccus sp. strain UMTAT08 isolated from clonal culture of toxic dinoflagellate Alexandrium tamiyavanichii.</title>
        <authorList>
            <person name="Gan H.Y."/>
            <person name="Muhd D.-D."/>
            <person name="Mohd Noor M.E."/>
            <person name="Yeong Y.S."/>
            <person name="Usup G."/>
        </authorList>
    </citation>
    <scope>NUCLEOTIDE SEQUENCE [LARGE SCALE GENOMIC DNA]</scope>
    <source>
        <strain evidence="4 5">UMTAT08</strain>
    </source>
</reference>
<sequence length="177" mass="19793">MKMLIAYASTEGQTRRIARFLMDRLADQGHSVELLPVTEAADIDLTRFDRVILAASVHLGHYQKDMGEFAARHGAALDQLPVLFVSVSLAAAGHDAEEWADLDRIVSDFAQATDWHPKKVVQVAGAYRPSEYDIFRRFVMRRIVAAKDPQADPDKDHEYTDWQALGAALDDWLSAKG</sequence>
<dbReference type="InterPro" id="IPR026816">
    <property type="entry name" value="Flavodoxin_dom"/>
</dbReference>
<dbReference type="InterPro" id="IPR029039">
    <property type="entry name" value="Flavoprotein-like_sf"/>
</dbReference>
<dbReference type="GO" id="GO:0006783">
    <property type="term" value="P:heme biosynthetic process"/>
    <property type="evidence" value="ECO:0007669"/>
    <property type="project" value="TreeGrafter"/>
</dbReference>
<dbReference type="GO" id="GO:0070819">
    <property type="term" value="F:menaquinone-dependent protoporphyrinogen oxidase activity"/>
    <property type="evidence" value="ECO:0007669"/>
    <property type="project" value="TreeGrafter"/>
</dbReference>
<dbReference type="RefSeq" id="WP_043143997.1">
    <property type="nucleotide sequence ID" value="NZ_BMGQ01000004.1"/>
</dbReference>
<dbReference type="AlphaFoldDB" id="A0A0B3SMW2"/>
<proteinExistence type="predicted"/>
<gene>
    <name evidence="4" type="ORF">OA50_03496</name>
</gene>
<dbReference type="STRING" id="561184.SAMN05216376_104332"/>
<keyword evidence="5" id="KW-1185">Reference proteome</keyword>
<keyword evidence="1" id="KW-0285">Flavoprotein</keyword>
<dbReference type="GO" id="GO:0010181">
    <property type="term" value="F:FMN binding"/>
    <property type="evidence" value="ECO:0007669"/>
    <property type="project" value="InterPro"/>
</dbReference>
<dbReference type="OrthoDB" id="9795729at2"/>
<evidence type="ECO:0000313" key="5">
    <source>
        <dbReference type="Proteomes" id="UP000030960"/>
    </source>
</evidence>
<evidence type="ECO:0000256" key="1">
    <source>
        <dbReference type="ARBA" id="ARBA00022630"/>
    </source>
</evidence>
<evidence type="ECO:0000259" key="3">
    <source>
        <dbReference type="PROSITE" id="PS50902"/>
    </source>
</evidence>